<dbReference type="AlphaFoldDB" id="A0A6A5U4B5"/>
<evidence type="ECO:0000313" key="3">
    <source>
        <dbReference type="Proteomes" id="UP000800035"/>
    </source>
</evidence>
<keyword evidence="1" id="KW-0812">Transmembrane</keyword>
<reference evidence="2" key="1">
    <citation type="journal article" date="2020" name="Stud. Mycol.">
        <title>101 Dothideomycetes genomes: a test case for predicting lifestyles and emergence of pathogens.</title>
        <authorList>
            <person name="Haridas S."/>
            <person name="Albert R."/>
            <person name="Binder M."/>
            <person name="Bloem J."/>
            <person name="Labutti K."/>
            <person name="Salamov A."/>
            <person name="Andreopoulos B."/>
            <person name="Baker S."/>
            <person name="Barry K."/>
            <person name="Bills G."/>
            <person name="Bluhm B."/>
            <person name="Cannon C."/>
            <person name="Castanera R."/>
            <person name="Culley D."/>
            <person name="Daum C."/>
            <person name="Ezra D."/>
            <person name="Gonzalez J."/>
            <person name="Henrissat B."/>
            <person name="Kuo A."/>
            <person name="Liang C."/>
            <person name="Lipzen A."/>
            <person name="Lutzoni F."/>
            <person name="Magnuson J."/>
            <person name="Mondo S."/>
            <person name="Nolan M."/>
            <person name="Ohm R."/>
            <person name="Pangilinan J."/>
            <person name="Park H.-J."/>
            <person name="Ramirez L."/>
            <person name="Alfaro M."/>
            <person name="Sun H."/>
            <person name="Tritt A."/>
            <person name="Yoshinaga Y."/>
            <person name="Zwiers L.-H."/>
            <person name="Turgeon B."/>
            <person name="Goodwin S."/>
            <person name="Spatafora J."/>
            <person name="Crous P."/>
            <person name="Grigoriev I."/>
        </authorList>
    </citation>
    <scope>NUCLEOTIDE SEQUENCE</scope>
    <source>
        <strain evidence="2">CBS 675.92</strain>
    </source>
</reference>
<protein>
    <recommendedName>
        <fullName evidence="4">CDR ABC transporter domain-containing protein</fullName>
    </recommendedName>
</protein>
<name>A0A6A5U4B5_9PLEO</name>
<evidence type="ECO:0000313" key="2">
    <source>
        <dbReference type="EMBL" id="KAF1959983.1"/>
    </source>
</evidence>
<evidence type="ECO:0008006" key="4">
    <source>
        <dbReference type="Google" id="ProtNLM"/>
    </source>
</evidence>
<sequence>MESCEVYLQEYVSEFGGVLVPSSSDGTCSLCPLTSTKAVLEALEIHGDWWWRLGVTFGFVLFNIVGTFVIYWVTSVRVTSKRK</sequence>
<keyword evidence="1" id="KW-0472">Membrane</keyword>
<keyword evidence="3" id="KW-1185">Reference proteome</keyword>
<evidence type="ECO:0000256" key="1">
    <source>
        <dbReference type="SAM" id="Phobius"/>
    </source>
</evidence>
<dbReference type="Proteomes" id="UP000800035">
    <property type="component" value="Unassembled WGS sequence"/>
</dbReference>
<proteinExistence type="predicted"/>
<dbReference type="EMBL" id="ML976984">
    <property type="protein sequence ID" value="KAF1959983.1"/>
    <property type="molecule type" value="Genomic_DNA"/>
</dbReference>
<gene>
    <name evidence="2" type="ORF">CC80DRAFT_490012</name>
</gene>
<feature type="transmembrane region" description="Helical" evidence="1">
    <location>
        <begin position="49"/>
        <end position="73"/>
    </location>
</feature>
<organism evidence="2 3">
    <name type="scientific">Byssothecium circinans</name>
    <dbReference type="NCBI Taxonomy" id="147558"/>
    <lineage>
        <taxon>Eukaryota</taxon>
        <taxon>Fungi</taxon>
        <taxon>Dikarya</taxon>
        <taxon>Ascomycota</taxon>
        <taxon>Pezizomycotina</taxon>
        <taxon>Dothideomycetes</taxon>
        <taxon>Pleosporomycetidae</taxon>
        <taxon>Pleosporales</taxon>
        <taxon>Massarineae</taxon>
        <taxon>Massarinaceae</taxon>
        <taxon>Byssothecium</taxon>
    </lineage>
</organism>
<accession>A0A6A5U4B5</accession>
<keyword evidence="1" id="KW-1133">Transmembrane helix</keyword>